<name>A0A1S4BNS4_TOBAC</name>
<dbReference type="GO" id="GO:0016929">
    <property type="term" value="F:deSUMOylase activity"/>
    <property type="evidence" value="ECO:0000318"/>
    <property type="project" value="GO_Central"/>
</dbReference>
<evidence type="ECO:0000259" key="5">
    <source>
        <dbReference type="PROSITE" id="PS50600"/>
    </source>
</evidence>
<dbReference type="AlphaFoldDB" id="A0A1S4BNS4"/>
<evidence type="ECO:0000256" key="1">
    <source>
        <dbReference type="ARBA" id="ARBA00005234"/>
    </source>
</evidence>
<evidence type="ECO:0000256" key="2">
    <source>
        <dbReference type="ARBA" id="ARBA00022670"/>
    </source>
</evidence>
<sequence>MLIVYKNFNEDASDLFWCDDNKLVLTPYVWGDNRRCEISWTEVDKIFFPCRLPSENNDVVTHFLLEVLDLNERKIDVYDSIYSEPYEQGMKYIEMYARMIPHLLKFSQFEKNHKSFGNAFNKFDIQWQRSPHQIGSTDCGAFLIKYVELLMMEKDVEKFQPADISNFRKELVANLWAHGEWKRNSGYDTPPKNIGDDYDSENETSCPKEL</sequence>
<dbReference type="KEGG" id="nta:107810254"/>
<dbReference type="GO" id="GO:0016926">
    <property type="term" value="P:protein desumoylation"/>
    <property type="evidence" value="ECO:0000318"/>
    <property type="project" value="GO_Central"/>
</dbReference>
<dbReference type="Pfam" id="PF02902">
    <property type="entry name" value="Peptidase_C48"/>
    <property type="match status" value="1"/>
</dbReference>
<protein>
    <recommendedName>
        <fullName evidence="5">Ubiquitin-like protease family profile domain-containing protein</fullName>
    </recommendedName>
</protein>
<dbReference type="SUPFAM" id="SSF54001">
    <property type="entry name" value="Cysteine proteinases"/>
    <property type="match status" value="1"/>
</dbReference>
<dbReference type="SMR" id="A0A1S4BNS4"/>
<dbReference type="InterPro" id="IPR038765">
    <property type="entry name" value="Papain-like_cys_pep_sf"/>
</dbReference>
<organism evidence="6">
    <name type="scientific">Nicotiana tabacum</name>
    <name type="common">Common tobacco</name>
    <dbReference type="NCBI Taxonomy" id="4097"/>
    <lineage>
        <taxon>Eukaryota</taxon>
        <taxon>Viridiplantae</taxon>
        <taxon>Streptophyta</taxon>
        <taxon>Embryophyta</taxon>
        <taxon>Tracheophyta</taxon>
        <taxon>Spermatophyta</taxon>
        <taxon>Magnoliopsida</taxon>
        <taxon>eudicotyledons</taxon>
        <taxon>Gunneridae</taxon>
        <taxon>Pentapetalae</taxon>
        <taxon>asterids</taxon>
        <taxon>lamiids</taxon>
        <taxon>Solanales</taxon>
        <taxon>Solanaceae</taxon>
        <taxon>Nicotianoideae</taxon>
        <taxon>Nicotianeae</taxon>
        <taxon>Nicotiana</taxon>
    </lineage>
</organism>
<dbReference type="RefSeq" id="XP_016490495.1">
    <property type="nucleotide sequence ID" value="XM_016635009.1"/>
</dbReference>
<dbReference type="GO" id="GO:0006508">
    <property type="term" value="P:proteolysis"/>
    <property type="evidence" value="ECO:0007669"/>
    <property type="project" value="UniProtKB-KW"/>
</dbReference>
<reference evidence="6" key="1">
    <citation type="submission" date="2025-08" db="UniProtKB">
        <authorList>
            <consortium name="RefSeq"/>
        </authorList>
    </citation>
    <scope>IDENTIFICATION</scope>
</reference>
<dbReference type="PROSITE" id="PS50600">
    <property type="entry name" value="ULP_PROTEASE"/>
    <property type="match status" value="1"/>
</dbReference>
<evidence type="ECO:0000256" key="4">
    <source>
        <dbReference type="SAM" id="MobiDB-lite"/>
    </source>
</evidence>
<comment type="similarity">
    <text evidence="1">Belongs to the peptidase C48 family.</text>
</comment>
<feature type="domain" description="Ubiquitin-like protease family profile" evidence="5">
    <location>
        <begin position="1"/>
        <end position="150"/>
    </location>
</feature>
<evidence type="ECO:0000313" key="6">
    <source>
        <dbReference type="RefSeq" id="XP_016490495.1"/>
    </source>
</evidence>
<feature type="region of interest" description="Disordered" evidence="4">
    <location>
        <begin position="186"/>
        <end position="210"/>
    </location>
</feature>
<gene>
    <name evidence="6" type="primary">LOC107810254</name>
</gene>
<accession>A0A1S4BNS4</accession>
<dbReference type="GO" id="GO:0005634">
    <property type="term" value="C:nucleus"/>
    <property type="evidence" value="ECO:0000318"/>
    <property type="project" value="GO_Central"/>
</dbReference>
<keyword evidence="3" id="KW-0378">Hydrolase</keyword>
<dbReference type="InterPro" id="IPR003653">
    <property type="entry name" value="Peptidase_C48_C"/>
</dbReference>
<proteinExistence type="inferred from homology"/>
<dbReference type="Gene3D" id="3.40.395.10">
    <property type="entry name" value="Adenoviral Proteinase, Chain A"/>
    <property type="match status" value="1"/>
</dbReference>
<keyword evidence="2" id="KW-0645">Protease</keyword>
<dbReference type="PaxDb" id="4097-A0A1S4BNS4"/>
<dbReference type="OrthoDB" id="1680482at2759"/>
<evidence type="ECO:0000256" key="3">
    <source>
        <dbReference type="ARBA" id="ARBA00022801"/>
    </source>
</evidence>